<evidence type="ECO:0000256" key="1">
    <source>
        <dbReference type="ARBA" id="ARBA00023125"/>
    </source>
</evidence>
<feature type="domain" description="Core-binding (CB)" evidence="4">
    <location>
        <begin position="36"/>
        <end position="145"/>
    </location>
</feature>
<dbReference type="GO" id="GO:0003677">
    <property type="term" value="F:DNA binding"/>
    <property type="evidence" value="ECO:0007669"/>
    <property type="project" value="UniProtKB-UniRule"/>
</dbReference>
<proteinExistence type="predicted"/>
<organism evidence="5 6">
    <name type="scientific">Candidatus Phosphoribacter hodrii</name>
    <dbReference type="NCBI Taxonomy" id="2953743"/>
    <lineage>
        <taxon>Bacteria</taxon>
        <taxon>Bacillati</taxon>
        <taxon>Actinomycetota</taxon>
        <taxon>Actinomycetes</taxon>
        <taxon>Micrococcales</taxon>
        <taxon>Dermatophilaceae</taxon>
        <taxon>Candidatus Phosphoribacter</taxon>
    </lineage>
</organism>
<keyword evidence="1 2" id="KW-0238">DNA-binding</keyword>
<dbReference type="EMBL" id="JADJIB010000017">
    <property type="protein sequence ID" value="MBK7274890.1"/>
    <property type="molecule type" value="Genomic_DNA"/>
</dbReference>
<dbReference type="GO" id="GO:0015074">
    <property type="term" value="P:DNA integration"/>
    <property type="evidence" value="ECO:0007669"/>
    <property type="project" value="InterPro"/>
</dbReference>
<dbReference type="AlphaFoldDB" id="A0A935IMJ0"/>
<evidence type="ECO:0000256" key="2">
    <source>
        <dbReference type="PROSITE-ProRule" id="PRU01248"/>
    </source>
</evidence>
<feature type="region of interest" description="Disordered" evidence="3">
    <location>
        <begin position="154"/>
        <end position="214"/>
    </location>
</feature>
<gene>
    <name evidence="5" type="ORF">IPI13_17720</name>
</gene>
<dbReference type="Gene3D" id="1.10.150.130">
    <property type="match status" value="1"/>
</dbReference>
<comment type="caution">
    <text evidence="5">The sequence shown here is derived from an EMBL/GenBank/DDBJ whole genome shotgun (WGS) entry which is preliminary data.</text>
</comment>
<dbReference type="InterPro" id="IPR010998">
    <property type="entry name" value="Integrase_recombinase_N"/>
</dbReference>
<evidence type="ECO:0000259" key="4">
    <source>
        <dbReference type="PROSITE" id="PS51900"/>
    </source>
</evidence>
<evidence type="ECO:0000313" key="6">
    <source>
        <dbReference type="Proteomes" id="UP000726105"/>
    </source>
</evidence>
<dbReference type="InterPro" id="IPR044068">
    <property type="entry name" value="CB"/>
</dbReference>
<dbReference type="Proteomes" id="UP000726105">
    <property type="component" value="Unassembled WGS sequence"/>
</dbReference>
<evidence type="ECO:0000313" key="5">
    <source>
        <dbReference type="EMBL" id="MBK7274890.1"/>
    </source>
</evidence>
<name>A0A935IMJ0_9MICO</name>
<dbReference type="InterPro" id="IPR004107">
    <property type="entry name" value="Integrase_SAM-like_N"/>
</dbReference>
<accession>A0A935IMJ0</accession>
<dbReference type="Pfam" id="PF02899">
    <property type="entry name" value="Phage_int_SAM_1"/>
    <property type="match status" value="1"/>
</dbReference>
<protein>
    <submittedName>
        <fullName evidence="5">Site-specific integrase</fullName>
    </submittedName>
</protein>
<evidence type="ECO:0000256" key="3">
    <source>
        <dbReference type="SAM" id="MobiDB-lite"/>
    </source>
</evidence>
<sequence length="214" mass="21862">MSRDLDRLVVGRWGSVRPGGSGVAWVVQDAEGLIVGPVAEFLRDFAARGNSAGSVRSYAYVLLRWWRWLAAVGVDWDRATAAEVRDLVLWLQLHPKPRRSARTLSADLVGTVNPKTGKRYLDDHYAARTIRHNNAALASFYEYWAERPRRRGFRGGGGGGAGPGGGRGGGPGRPVPPGGGGGGGPGGRAGGGGGRGGGGGGGGRGEGGGGAAGP</sequence>
<reference evidence="5 6" key="1">
    <citation type="submission" date="2020-10" db="EMBL/GenBank/DDBJ databases">
        <title>Connecting structure to function with the recovery of over 1000 high-quality activated sludge metagenome-assembled genomes encoding full-length rRNA genes using long-read sequencing.</title>
        <authorList>
            <person name="Singleton C.M."/>
            <person name="Petriglieri F."/>
            <person name="Kristensen J.M."/>
            <person name="Kirkegaard R.H."/>
            <person name="Michaelsen T.Y."/>
            <person name="Andersen M.H."/>
            <person name="Karst S.M."/>
            <person name="Dueholm M.S."/>
            <person name="Nielsen P.H."/>
            <person name="Albertsen M."/>
        </authorList>
    </citation>
    <scope>NUCLEOTIDE SEQUENCE [LARGE SCALE GENOMIC DNA]</scope>
    <source>
        <strain evidence="5">Ega_18-Q3-R5-49_MAXAC.001</strain>
    </source>
</reference>
<dbReference type="PROSITE" id="PS51900">
    <property type="entry name" value="CB"/>
    <property type="match status" value="1"/>
</dbReference>